<dbReference type="EMBL" id="CAMPGE010002260">
    <property type="protein sequence ID" value="CAI2361061.1"/>
    <property type="molecule type" value="Genomic_DNA"/>
</dbReference>
<evidence type="ECO:0000256" key="2">
    <source>
        <dbReference type="ARBA" id="ARBA00022771"/>
    </source>
</evidence>
<proteinExistence type="predicted"/>
<dbReference type="SMART" id="SM00647">
    <property type="entry name" value="IBR"/>
    <property type="match status" value="1"/>
</dbReference>
<dbReference type="InterPro" id="IPR031127">
    <property type="entry name" value="E3_UB_ligase_RBR"/>
</dbReference>
<accession>A0AAD1U6L8</accession>
<keyword evidence="2" id="KW-0863">Zinc-finger</keyword>
<keyword evidence="3" id="KW-0833">Ubl conjugation pathway</keyword>
<evidence type="ECO:0000256" key="3">
    <source>
        <dbReference type="ARBA" id="ARBA00022786"/>
    </source>
</evidence>
<dbReference type="GO" id="GO:0008270">
    <property type="term" value="F:zinc ion binding"/>
    <property type="evidence" value="ECO:0007669"/>
    <property type="project" value="UniProtKB-KW"/>
</dbReference>
<dbReference type="GO" id="GO:0004842">
    <property type="term" value="F:ubiquitin-protein transferase activity"/>
    <property type="evidence" value="ECO:0007669"/>
    <property type="project" value="InterPro"/>
</dbReference>
<evidence type="ECO:0000256" key="1">
    <source>
        <dbReference type="ARBA" id="ARBA00022723"/>
    </source>
</evidence>
<gene>
    <name evidence="7" type="ORF">ECRASSUSDP1_LOCUS2370</name>
</gene>
<comment type="caution">
    <text evidence="7">The sequence shown here is derived from an EMBL/GenBank/DDBJ whole genome shotgun (WGS) entry which is preliminary data.</text>
</comment>
<dbReference type="Proteomes" id="UP001295684">
    <property type="component" value="Unassembled WGS sequence"/>
</dbReference>
<protein>
    <recommendedName>
        <fullName evidence="6">IBR domain-containing protein</fullName>
    </recommendedName>
</protein>
<sequence length="329" mass="37687">MADQNSNDEEANSSQQRMHDVDMKTCCYKDHPLVKGMKLKCNHRICKSCHEEAMKKRFEQKKPFKCPRCINPKAFELMNDDVPPNLLGLFNKLQKYRDVETKLHLQHCPNPGCEKLVQVCSDVQGGENSYLGNEPRGVTCECGHSFCVLCNRPKHDGINCEESKEFCRLYDNPNTRRCPKCKNILQVWNMMNKKKVECLVCDTKLEPQDKIHLSPLAFTLTYIFMVFILPVYLGRMVYKRLRARWVKDPEIPDDDSLDGIEEISASCTKCLLITAAVLIGILVGIGVTLGGPIFWIIGYIRVCKLHAAQRREQAKFREEFIVKEGAAEP</sequence>
<feature type="transmembrane region" description="Helical" evidence="5">
    <location>
        <begin position="213"/>
        <end position="234"/>
    </location>
</feature>
<keyword evidence="5" id="KW-0812">Transmembrane</keyword>
<evidence type="ECO:0000259" key="6">
    <source>
        <dbReference type="SMART" id="SM00647"/>
    </source>
</evidence>
<keyword evidence="8" id="KW-1185">Reference proteome</keyword>
<organism evidence="7 8">
    <name type="scientific">Euplotes crassus</name>
    <dbReference type="NCBI Taxonomy" id="5936"/>
    <lineage>
        <taxon>Eukaryota</taxon>
        <taxon>Sar</taxon>
        <taxon>Alveolata</taxon>
        <taxon>Ciliophora</taxon>
        <taxon>Intramacronucleata</taxon>
        <taxon>Spirotrichea</taxon>
        <taxon>Hypotrichia</taxon>
        <taxon>Euplotida</taxon>
        <taxon>Euplotidae</taxon>
        <taxon>Moneuplotes</taxon>
    </lineage>
</organism>
<dbReference type="GO" id="GO:0016567">
    <property type="term" value="P:protein ubiquitination"/>
    <property type="evidence" value="ECO:0007669"/>
    <property type="project" value="InterPro"/>
</dbReference>
<evidence type="ECO:0000256" key="5">
    <source>
        <dbReference type="SAM" id="Phobius"/>
    </source>
</evidence>
<dbReference type="PANTHER" id="PTHR11685">
    <property type="entry name" value="RBR FAMILY RING FINGER AND IBR DOMAIN-CONTAINING"/>
    <property type="match status" value="1"/>
</dbReference>
<keyword evidence="5" id="KW-0472">Membrane</keyword>
<feature type="domain" description="IBR" evidence="6">
    <location>
        <begin position="91"/>
        <end position="160"/>
    </location>
</feature>
<keyword evidence="1" id="KW-0479">Metal-binding</keyword>
<evidence type="ECO:0000256" key="4">
    <source>
        <dbReference type="ARBA" id="ARBA00022833"/>
    </source>
</evidence>
<evidence type="ECO:0000313" key="7">
    <source>
        <dbReference type="EMBL" id="CAI2361061.1"/>
    </source>
</evidence>
<reference evidence="7" key="1">
    <citation type="submission" date="2023-07" db="EMBL/GenBank/DDBJ databases">
        <authorList>
            <consortium name="AG Swart"/>
            <person name="Singh M."/>
            <person name="Singh A."/>
            <person name="Seah K."/>
            <person name="Emmerich C."/>
        </authorList>
    </citation>
    <scope>NUCLEOTIDE SEQUENCE</scope>
    <source>
        <strain evidence="7">DP1</strain>
    </source>
</reference>
<keyword evidence="5" id="KW-1133">Transmembrane helix</keyword>
<dbReference type="AlphaFoldDB" id="A0AAD1U6L8"/>
<evidence type="ECO:0000313" key="8">
    <source>
        <dbReference type="Proteomes" id="UP001295684"/>
    </source>
</evidence>
<dbReference type="InterPro" id="IPR002867">
    <property type="entry name" value="IBR_dom"/>
</dbReference>
<dbReference type="Pfam" id="PF01485">
    <property type="entry name" value="IBR"/>
    <property type="match status" value="1"/>
</dbReference>
<feature type="transmembrane region" description="Helical" evidence="5">
    <location>
        <begin position="270"/>
        <end position="297"/>
    </location>
</feature>
<name>A0AAD1U6L8_EUPCR</name>
<dbReference type="SUPFAM" id="SSF57850">
    <property type="entry name" value="RING/U-box"/>
    <property type="match status" value="1"/>
</dbReference>
<keyword evidence="4" id="KW-0862">Zinc</keyword>